<proteinExistence type="evidence at transcript level"/>
<accession>B7FG67</accession>
<reference evidence="1" key="1">
    <citation type="submission" date="2008-12" db="EMBL/GenBank/DDBJ databases">
        <title>Medicago truncatula full length cdna cloning project.</title>
        <authorList>
            <person name="Moskal W."/>
            <person name="Chan A."/>
            <person name="Cheung F."/>
            <person name="Xiao Y."/>
            <person name="Town C.D."/>
        </authorList>
    </citation>
    <scope>NUCLEOTIDE SEQUENCE</scope>
</reference>
<evidence type="ECO:0000313" key="1">
    <source>
        <dbReference type="EMBL" id="ACJ83688.1"/>
    </source>
</evidence>
<sequence length="46" mass="5366">MVAFLMTLFTRNTSLGSESSQPACRAGRWFIRLISLFRFDVYSLLY</sequence>
<name>B7FG67_MEDTR</name>
<protein>
    <submittedName>
        <fullName evidence="1">Uncharacterized protein</fullName>
    </submittedName>
</protein>
<dbReference type="EMBL" id="BT051022">
    <property type="protein sequence ID" value="ACJ83688.1"/>
    <property type="molecule type" value="mRNA"/>
</dbReference>
<organism evidence="1">
    <name type="scientific">Medicago truncatula</name>
    <name type="common">Barrel medic</name>
    <name type="synonym">Medicago tribuloides</name>
    <dbReference type="NCBI Taxonomy" id="3880"/>
    <lineage>
        <taxon>Eukaryota</taxon>
        <taxon>Viridiplantae</taxon>
        <taxon>Streptophyta</taxon>
        <taxon>Embryophyta</taxon>
        <taxon>Tracheophyta</taxon>
        <taxon>Spermatophyta</taxon>
        <taxon>Magnoliopsida</taxon>
        <taxon>eudicotyledons</taxon>
        <taxon>Gunneridae</taxon>
        <taxon>Pentapetalae</taxon>
        <taxon>rosids</taxon>
        <taxon>fabids</taxon>
        <taxon>Fabales</taxon>
        <taxon>Fabaceae</taxon>
        <taxon>Papilionoideae</taxon>
        <taxon>50 kb inversion clade</taxon>
        <taxon>NPAAA clade</taxon>
        <taxon>Hologalegina</taxon>
        <taxon>IRL clade</taxon>
        <taxon>Trifolieae</taxon>
        <taxon>Medicago</taxon>
    </lineage>
</organism>
<dbReference type="AlphaFoldDB" id="B7FG67"/>